<keyword evidence="2 6" id="KW-0808">Transferase</keyword>
<reference evidence="6 7" key="1">
    <citation type="submission" date="2018-06" db="EMBL/GenBank/DDBJ databases">
        <authorList>
            <consortium name="Pathogen Informatics"/>
            <person name="Doyle S."/>
        </authorList>
    </citation>
    <scope>NUCLEOTIDE SEQUENCE [LARGE SCALE GENOMIC DNA]</scope>
    <source>
        <strain evidence="6 7">NCTC13350</strain>
    </source>
</reference>
<dbReference type="EC" id="2.7.11.1" evidence="6"/>
<gene>
    <name evidence="6" type="primary">hipA_2</name>
    <name evidence="6" type="ORF">NCTC13350_01760</name>
</gene>
<accession>A0A378ZUF9</accession>
<dbReference type="PANTHER" id="PTHR37419">
    <property type="entry name" value="SERINE/THREONINE-PROTEIN KINASE TOXIN HIPA"/>
    <property type="match status" value="1"/>
</dbReference>
<evidence type="ECO:0000313" key="6">
    <source>
        <dbReference type="EMBL" id="SUB00835.1"/>
    </source>
</evidence>
<proteinExistence type="inferred from homology"/>
<dbReference type="InterPro" id="IPR017508">
    <property type="entry name" value="HipA_N1"/>
</dbReference>
<dbReference type="PANTHER" id="PTHR37419:SF1">
    <property type="entry name" value="SERINE_THREONINE-PROTEIN KINASE TOXIN HIPA"/>
    <property type="match status" value="1"/>
</dbReference>
<dbReference type="EMBL" id="UGSK01000001">
    <property type="protein sequence ID" value="SUB00835.1"/>
    <property type="molecule type" value="Genomic_DNA"/>
</dbReference>
<evidence type="ECO:0000256" key="1">
    <source>
        <dbReference type="ARBA" id="ARBA00010164"/>
    </source>
</evidence>
<evidence type="ECO:0000313" key="7">
    <source>
        <dbReference type="Proteomes" id="UP000255000"/>
    </source>
</evidence>
<dbReference type="GO" id="GO:0005829">
    <property type="term" value="C:cytosol"/>
    <property type="evidence" value="ECO:0007669"/>
    <property type="project" value="TreeGrafter"/>
</dbReference>
<name>A0A378ZUF9_9HYPH</name>
<dbReference type="NCBIfam" id="TIGR03071">
    <property type="entry name" value="couple_hipA"/>
    <property type="match status" value="1"/>
</dbReference>
<dbReference type="GO" id="GO:0004674">
    <property type="term" value="F:protein serine/threonine kinase activity"/>
    <property type="evidence" value="ECO:0007669"/>
    <property type="project" value="UniProtKB-EC"/>
</dbReference>
<comment type="similarity">
    <text evidence="1">Belongs to the HipA Ser/Thr kinase family.</text>
</comment>
<dbReference type="Pfam" id="PF07804">
    <property type="entry name" value="HipA_C"/>
    <property type="match status" value="1"/>
</dbReference>
<evidence type="ECO:0000256" key="2">
    <source>
        <dbReference type="ARBA" id="ARBA00022679"/>
    </source>
</evidence>
<dbReference type="Pfam" id="PF13657">
    <property type="entry name" value="Couple_hipA"/>
    <property type="match status" value="1"/>
</dbReference>
<dbReference type="Gene3D" id="1.10.1070.20">
    <property type="match status" value="1"/>
</dbReference>
<dbReference type="Proteomes" id="UP000255000">
    <property type="component" value="Unassembled WGS sequence"/>
</dbReference>
<sequence length="420" mass="45487">MTRVLDVYLKDRKAGELKQNGDAALTFTYDSGYLATDPVALSVSLPLRDEPFTDRAARSFFSGLLPDEGARRRLAAALGISPGNAFGLLEIIGGECAGALSLLPAGQLPPDPASDDSAALDEPHLEEILSLLRQRPLLGGEAGVRLSLAGAQDKLAVAVIGGQIVLPRGGGPTTHILKPFIEGLDGTVENEVFCMRLARRLDLDAPAVSKGAAGKIDYFLVERYDRVMLDNGRIERLHQEDFCQALSVPPELKYEEEGGPGISQCFQLIRQTTAKPAAGTLRFQRMLMFHYLTGNADAHAKNYALLYRGKAPDLAPMYDAICTAAYPRLSKKMAMALGGRSLPDTIQMEHWASLVPSNKTARRMLAGELMRMADAIGPEAGALLEEMSEDGIGHPILKAVRKIIDTRCSLVRRALEKQIQ</sequence>
<dbReference type="OrthoDB" id="9805913at2"/>
<protein>
    <submittedName>
        <fullName evidence="6">Serine/threonine-protein kinase HipA</fullName>
        <ecNumber evidence="6">2.7.11.1</ecNumber>
    </submittedName>
</protein>
<dbReference type="RefSeq" id="WP_019966424.1">
    <property type="nucleotide sequence ID" value="NZ_UGSK01000001.1"/>
</dbReference>
<feature type="domain" description="HipA N-terminal subdomain 1" evidence="5">
    <location>
        <begin position="5"/>
        <end position="102"/>
    </location>
</feature>
<dbReference type="InterPro" id="IPR052028">
    <property type="entry name" value="HipA_Ser/Thr_kinase"/>
</dbReference>
<feature type="domain" description="HipA-like C-terminal" evidence="4">
    <location>
        <begin position="146"/>
        <end position="361"/>
    </location>
</feature>
<dbReference type="CDD" id="cd17793">
    <property type="entry name" value="HipA"/>
    <property type="match status" value="1"/>
</dbReference>
<organism evidence="6 7">
    <name type="scientific">Pannonibacter phragmitetus</name>
    <dbReference type="NCBI Taxonomy" id="121719"/>
    <lineage>
        <taxon>Bacteria</taxon>
        <taxon>Pseudomonadati</taxon>
        <taxon>Pseudomonadota</taxon>
        <taxon>Alphaproteobacteria</taxon>
        <taxon>Hyphomicrobiales</taxon>
        <taxon>Stappiaceae</taxon>
        <taxon>Pannonibacter</taxon>
    </lineage>
</organism>
<keyword evidence="3 6" id="KW-0418">Kinase</keyword>
<dbReference type="InterPro" id="IPR012893">
    <property type="entry name" value="HipA-like_C"/>
</dbReference>
<evidence type="ECO:0000259" key="4">
    <source>
        <dbReference type="Pfam" id="PF07804"/>
    </source>
</evidence>
<dbReference type="AlphaFoldDB" id="A0A378ZUF9"/>
<evidence type="ECO:0000256" key="3">
    <source>
        <dbReference type="ARBA" id="ARBA00022777"/>
    </source>
</evidence>
<evidence type="ECO:0000259" key="5">
    <source>
        <dbReference type="Pfam" id="PF13657"/>
    </source>
</evidence>